<organism evidence="3 4">
    <name type="scientific">Nakamurella flava</name>
    <dbReference type="NCBI Taxonomy" id="2576308"/>
    <lineage>
        <taxon>Bacteria</taxon>
        <taxon>Bacillati</taxon>
        <taxon>Actinomycetota</taxon>
        <taxon>Actinomycetes</taxon>
        <taxon>Nakamurellales</taxon>
        <taxon>Nakamurellaceae</taxon>
        <taxon>Nakamurella</taxon>
    </lineage>
</organism>
<dbReference type="SUPFAM" id="SSF52788">
    <property type="entry name" value="Phosphotyrosine protein phosphatases I"/>
    <property type="match status" value="1"/>
</dbReference>
<dbReference type="PANTHER" id="PTHR43428:SF1">
    <property type="entry name" value="ARSENATE REDUCTASE"/>
    <property type="match status" value="1"/>
</dbReference>
<dbReference type="Proteomes" id="UP000306985">
    <property type="component" value="Unassembled WGS sequence"/>
</dbReference>
<proteinExistence type="predicted"/>
<comment type="caution">
    <text evidence="3">The sequence shown here is derived from an EMBL/GenBank/DDBJ whole genome shotgun (WGS) entry which is preliminary data.</text>
</comment>
<dbReference type="InterPro" id="IPR036196">
    <property type="entry name" value="Ptyr_pPase_sf"/>
</dbReference>
<feature type="domain" description="Phosphotyrosine protein phosphatase I" evidence="2">
    <location>
        <begin position="7"/>
        <end position="139"/>
    </location>
</feature>
<sequence>MTGHLRPRVLFVCARNRGKSPMAAGLLQQLVGDAADVTSAGTAAAQTGDVDVNPQSRDALIEVGADISQHRPRLLTAEMARAADVVVVLGREARLPVVDGPRIEVWETDEPSARGIDGMERMRLVRDDIARRVADLADRLGIAPVAEGPSR</sequence>
<reference evidence="3 4" key="1">
    <citation type="submission" date="2019-05" db="EMBL/GenBank/DDBJ databases">
        <title>Nakamurella sp. N5BH11, whole genome shotgun sequence.</title>
        <authorList>
            <person name="Tuo L."/>
        </authorList>
    </citation>
    <scope>NUCLEOTIDE SEQUENCE [LARGE SCALE GENOMIC DNA]</scope>
    <source>
        <strain evidence="3 4">N5BH11</strain>
    </source>
</reference>
<evidence type="ECO:0000259" key="2">
    <source>
        <dbReference type="SMART" id="SM00226"/>
    </source>
</evidence>
<evidence type="ECO:0000256" key="1">
    <source>
        <dbReference type="ARBA" id="ARBA00022849"/>
    </source>
</evidence>
<dbReference type="OrthoDB" id="9799372at2"/>
<dbReference type="SMART" id="SM00226">
    <property type="entry name" value="LMWPc"/>
    <property type="match status" value="1"/>
</dbReference>
<keyword evidence="4" id="KW-1185">Reference proteome</keyword>
<evidence type="ECO:0000313" key="3">
    <source>
        <dbReference type="EMBL" id="TKV58272.1"/>
    </source>
</evidence>
<dbReference type="Pfam" id="PF01451">
    <property type="entry name" value="LMWPc"/>
    <property type="match status" value="1"/>
</dbReference>
<dbReference type="PANTHER" id="PTHR43428">
    <property type="entry name" value="ARSENATE REDUCTASE"/>
    <property type="match status" value="1"/>
</dbReference>
<keyword evidence="1" id="KW-0059">Arsenical resistance</keyword>
<gene>
    <name evidence="3" type="ORF">FDO65_11820</name>
</gene>
<name>A0A4U6QE55_9ACTN</name>
<dbReference type="AlphaFoldDB" id="A0A4U6QE55"/>
<evidence type="ECO:0000313" key="4">
    <source>
        <dbReference type="Proteomes" id="UP000306985"/>
    </source>
</evidence>
<accession>A0A4U6QE55</accession>
<protein>
    <submittedName>
        <fullName evidence="3">Low molecular weight phosphatase family protein</fullName>
    </submittedName>
</protein>
<dbReference type="RefSeq" id="WP_137449935.1">
    <property type="nucleotide sequence ID" value="NZ_SZZH01000003.1"/>
</dbReference>
<dbReference type="GO" id="GO:0046685">
    <property type="term" value="P:response to arsenic-containing substance"/>
    <property type="evidence" value="ECO:0007669"/>
    <property type="project" value="UniProtKB-KW"/>
</dbReference>
<dbReference type="Gene3D" id="3.40.50.2300">
    <property type="match status" value="1"/>
</dbReference>
<dbReference type="EMBL" id="SZZH01000003">
    <property type="protein sequence ID" value="TKV58272.1"/>
    <property type="molecule type" value="Genomic_DNA"/>
</dbReference>
<dbReference type="InterPro" id="IPR023485">
    <property type="entry name" value="Ptyr_pPase"/>
</dbReference>